<dbReference type="Pfam" id="PF00291">
    <property type="entry name" value="PALP"/>
    <property type="match status" value="1"/>
</dbReference>
<dbReference type="Gene3D" id="3.40.50.1100">
    <property type="match status" value="3"/>
</dbReference>
<evidence type="ECO:0000313" key="6">
    <source>
        <dbReference type="EMBL" id="QUO43586.1"/>
    </source>
</evidence>
<name>A0A7T5JQI1_9BACL</name>
<dbReference type="SUPFAM" id="SSF53686">
    <property type="entry name" value="Tryptophan synthase beta subunit-like PLP-dependent enzymes"/>
    <property type="match status" value="1"/>
</dbReference>
<dbReference type="AlphaFoldDB" id="A0A7T5JQI1"/>
<dbReference type="PANTHER" id="PTHR42937">
    <property type="match status" value="1"/>
</dbReference>
<reference evidence="6" key="2">
    <citation type="submission" date="2021-04" db="EMBL/GenBank/DDBJ databases">
        <title>Brevibacillus composti FJAT-54423, complete genome.</title>
        <authorList>
            <person name="Tang R."/>
        </authorList>
    </citation>
    <scope>NUCLEOTIDE SEQUENCE</scope>
    <source>
        <strain evidence="6">FJAT-54424</strain>
    </source>
</reference>
<keyword evidence="2" id="KW-0663">Pyridoxal phosphate</keyword>
<dbReference type="GO" id="GO:1901605">
    <property type="term" value="P:alpha-amino acid metabolic process"/>
    <property type="evidence" value="ECO:0007669"/>
    <property type="project" value="UniProtKB-ARBA"/>
</dbReference>
<proteinExistence type="predicted"/>
<dbReference type="NCBIfam" id="TIGR03528">
    <property type="entry name" value="2_3_DAP_am_ly"/>
    <property type="match status" value="1"/>
</dbReference>
<evidence type="ECO:0000313" key="8">
    <source>
        <dbReference type="Proteomes" id="UP000677234"/>
    </source>
</evidence>
<organism evidence="5 7">
    <name type="scientific">Brevibacillus composti</name>
    <dbReference type="NCBI Taxonomy" id="2796470"/>
    <lineage>
        <taxon>Bacteria</taxon>
        <taxon>Bacillati</taxon>
        <taxon>Bacillota</taxon>
        <taxon>Bacilli</taxon>
        <taxon>Bacillales</taxon>
        <taxon>Paenibacillaceae</taxon>
        <taxon>Brevibacillus</taxon>
    </lineage>
</organism>
<keyword evidence="8" id="KW-1185">Reference proteome</keyword>
<evidence type="ECO:0000313" key="7">
    <source>
        <dbReference type="Proteomes" id="UP000595847"/>
    </source>
</evidence>
<accession>A0A7T5JQI1</accession>
<dbReference type="GO" id="GO:0008838">
    <property type="term" value="F:diaminopropionate ammonia-lyase activity"/>
    <property type="evidence" value="ECO:0007669"/>
    <property type="project" value="UniProtKB-EC"/>
</dbReference>
<dbReference type="NCBIfam" id="NF006058">
    <property type="entry name" value="PRK08206.1"/>
    <property type="match status" value="1"/>
</dbReference>
<protein>
    <submittedName>
        <fullName evidence="5">Diaminopropionate ammonia-lyase</fullName>
        <ecNumber evidence="5">4.3.1.15</ecNumber>
    </submittedName>
</protein>
<feature type="domain" description="Tryptophan synthase beta chain-like PALP" evidence="4">
    <location>
        <begin position="43"/>
        <end position="365"/>
    </location>
</feature>
<dbReference type="EMBL" id="CP066308">
    <property type="protein sequence ID" value="QQE76513.1"/>
    <property type="molecule type" value="Genomic_DNA"/>
</dbReference>
<dbReference type="Proteomes" id="UP000595847">
    <property type="component" value="Chromosome"/>
</dbReference>
<dbReference type="Proteomes" id="UP000677234">
    <property type="component" value="Chromosome"/>
</dbReference>
<dbReference type="CDD" id="cd00640">
    <property type="entry name" value="Trp-synth-beta_II"/>
    <property type="match status" value="1"/>
</dbReference>
<dbReference type="PANTHER" id="PTHR42937:SF1">
    <property type="entry name" value="DIAMINOPROPIONATE AMMONIA-LYASE"/>
    <property type="match status" value="1"/>
</dbReference>
<gene>
    <name evidence="5" type="primary">dpaL</name>
    <name evidence="5" type="ORF">JD108_06300</name>
    <name evidence="6" type="ORF">KDJ56_05980</name>
</gene>
<dbReference type="EMBL" id="CP073708">
    <property type="protein sequence ID" value="QUO43586.1"/>
    <property type="molecule type" value="Genomic_DNA"/>
</dbReference>
<sequence>MQFVWGAAGRKSGGEESHHAGDLGHLDEKAAADALRFHRSFAAYEPTPLRALDHLAQEWGVGGIFVKDESYRFGLNAFKVLGAAYAIGCCLSQRLGIPIDEASFELLRSAEAKQKLGTITFVTATDGNHGRAVAWAAQQLGQKAVIYMPKGAAQERVEAIQQTGAEVIVTDGNYDEAVRLSSRMAEQHGWQVVQDTAWEGYTEIPRWIMQGYTVMAAEAIAQLQEKTGRTRPTHVFLQAGVGSMAAAVLGYLVNRFADDPPLAVIVEPAAADCMYRSALSPDGSPYAVSGDLHTIMAGLSCGEPNPFAWEILREHAAAFVRCPDYVAAQGMRLLAAPLGGDPRVVSGESGAVGIGVLAELIRDGRQAELRERLQLGADSVILCFSTEGDTDAGQYREIVWDGKHARPSQDR</sequence>
<evidence type="ECO:0000259" key="4">
    <source>
        <dbReference type="Pfam" id="PF00291"/>
    </source>
</evidence>
<dbReference type="InterPro" id="IPR010081">
    <property type="entry name" value="DiNH2opropionate_NH3_lyase"/>
</dbReference>
<dbReference type="NCBIfam" id="TIGR01747">
    <property type="entry name" value="diampropi_NH3ly"/>
    <property type="match status" value="1"/>
</dbReference>
<dbReference type="FunFam" id="3.40.50.1100:FF:000033">
    <property type="entry name" value="Diaminopropionate ammonia-lyase"/>
    <property type="match status" value="1"/>
</dbReference>
<evidence type="ECO:0000256" key="2">
    <source>
        <dbReference type="ARBA" id="ARBA00022898"/>
    </source>
</evidence>
<comment type="cofactor">
    <cofactor evidence="1">
        <name>pyridoxal 5'-phosphate</name>
        <dbReference type="ChEBI" id="CHEBI:597326"/>
    </cofactor>
</comment>
<dbReference type="InterPro" id="IPR001926">
    <property type="entry name" value="TrpB-like_PALP"/>
</dbReference>
<evidence type="ECO:0000256" key="1">
    <source>
        <dbReference type="ARBA" id="ARBA00001933"/>
    </source>
</evidence>
<dbReference type="InterPro" id="IPR036052">
    <property type="entry name" value="TrpB-like_PALP_sf"/>
</dbReference>
<evidence type="ECO:0000256" key="3">
    <source>
        <dbReference type="SAM" id="MobiDB-lite"/>
    </source>
</evidence>
<evidence type="ECO:0000313" key="5">
    <source>
        <dbReference type="EMBL" id="QQE76513.1"/>
    </source>
</evidence>
<feature type="compositionally biased region" description="Basic and acidic residues" evidence="3">
    <location>
        <begin position="12"/>
        <end position="22"/>
    </location>
</feature>
<keyword evidence="5" id="KW-0456">Lyase</keyword>
<dbReference type="KEGG" id="bcop:JD108_06300"/>
<reference evidence="5 7" key="1">
    <citation type="submission" date="2020-12" db="EMBL/GenBank/DDBJ databases">
        <title>strain FJAT-54423T represents a novel species of the genus Brevibacillus.</title>
        <authorList>
            <person name="Tang R."/>
        </authorList>
    </citation>
    <scope>NUCLEOTIDE SEQUENCE [LARGE SCALE GENOMIC DNA]</scope>
    <source>
        <strain evidence="5 7">FJAT-54423</strain>
    </source>
</reference>
<dbReference type="GO" id="GO:0030170">
    <property type="term" value="F:pyridoxal phosphate binding"/>
    <property type="evidence" value="ECO:0007669"/>
    <property type="project" value="InterPro"/>
</dbReference>
<feature type="region of interest" description="Disordered" evidence="3">
    <location>
        <begin position="1"/>
        <end position="22"/>
    </location>
</feature>
<dbReference type="InterPro" id="IPR019871">
    <property type="entry name" value="DiNH2propionate_NH3-lyase_sub"/>
</dbReference>
<dbReference type="EC" id="4.3.1.15" evidence="5"/>